<dbReference type="SUPFAM" id="SSF56935">
    <property type="entry name" value="Porins"/>
    <property type="match status" value="1"/>
</dbReference>
<keyword evidence="13" id="KW-0732">Signal</keyword>
<dbReference type="Gene3D" id="2.40.170.20">
    <property type="entry name" value="TonB-dependent receptor, beta-barrel domain"/>
    <property type="match status" value="1"/>
</dbReference>
<keyword evidence="10 11" id="KW-0998">Cell outer membrane</keyword>
<evidence type="ECO:0000313" key="17">
    <source>
        <dbReference type="Proteomes" id="UP000000466"/>
    </source>
</evidence>
<accession>K4KLA4</accession>
<evidence type="ECO:0000256" key="13">
    <source>
        <dbReference type="SAM" id="SignalP"/>
    </source>
</evidence>
<evidence type="ECO:0000259" key="15">
    <source>
        <dbReference type="Pfam" id="PF07715"/>
    </source>
</evidence>
<evidence type="ECO:0000256" key="5">
    <source>
        <dbReference type="ARBA" id="ARBA00022692"/>
    </source>
</evidence>
<feature type="chain" id="PRO_5003878442" evidence="13">
    <location>
        <begin position="27"/>
        <end position="770"/>
    </location>
</feature>
<dbReference type="RefSeq" id="WP_015047003.1">
    <property type="nucleotide sequence ID" value="NC_018868.3"/>
</dbReference>
<dbReference type="eggNOG" id="COG4771">
    <property type="taxonomic scope" value="Bacteria"/>
</dbReference>
<keyword evidence="7" id="KW-0406">Ion transport</keyword>
<dbReference type="PROSITE" id="PS52016">
    <property type="entry name" value="TONB_DEPENDENT_REC_3"/>
    <property type="match status" value="1"/>
</dbReference>
<dbReference type="PANTHER" id="PTHR32552:SF81">
    <property type="entry name" value="TONB-DEPENDENT OUTER MEMBRANE RECEPTOR"/>
    <property type="match status" value="1"/>
</dbReference>
<keyword evidence="2 11" id="KW-0813">Transport</keyword>
<keyword evidence="6" id="KW-0408">Iron</keyword>
<dbReference type="Proteomes" id="UP000000466">
    <property type="component" value="Chromosome"/>
</dbReference>
<dbReference type="STRING" id="1117647.M5M_08245"/>
<comment type="subcellular location">
    <subcellularLocation>
        <location evidence="1 11">Cell outer membrane</location>
        <topology evidence="1 11">Multi-pass membrane protein</topology>
    </subcellularLocation>
</comment>
<dbReference type="GO" id="GO:0006826">
    <property type="term" value="P:iron ion transport"/>
    <property type="evidence" value="ECO:0007669"/>
    <property type="project" value="UniProtKB-KW"/>
</dbReference>
<keyword evidence="3 11" id="KW-1134">Transmembrane beta strand</keyword>
<dbReference type="PANTHER" id="PTHR32552">
    <property type="entry name" value="FERRICHROME IRON RECEPTOR-RELATED"/>
    <property type="match status" value="1"/>
</dbReference>
<dbReference type="GO" id="GO:0009279">
    <property type="term" value="C:cell outer membrane"/>
    <property type="evidence" value="ECO:0007669"/>
    <property type="project" value="UniProtKB-SubCell"/>
</dbReference>
<protein>
    <submittedName>
        <fullName evidence="16">TonB-dependent receptor</fullName>
    </submittedName>
</protein>
<keyword evidence="9 11" id="KW-0472">Membrane</keyword>
<dbReference type="Pfam" id="PF07715">
    <property type="entry name" value="Plug"/>
    <property type="match status" value="1"/>
</dbReference>
<evidence type="ECO:0000259" key="14">
    <source>
        <dbReference type="Pfam" id="PF00593"/>
    </source>
</evidence>
<evidence type="ECO:0000256" key="8">
    <source>
        <dbReference type="ARBA" id="ARBA00023077"/>
    </source>
</evidence>
<dbReference type="InterPro" id="IPR039426">
    <property type="entry name" value="TonB-dep_rcpt-like"/>
</dbReference>
<keyword evidence="16" id="KW-0675">Receptor</keyword>
<feature type="domain" description="TonB-dependent receptor-like beta-barrel" evidence="14">
    <location>
        <begin position="266"/>
        <end position="729"/>
    </location>
</feature>
<dbReference type="InterPro" id="IPR000531">
    <property type="entry name" value="Beta-barrel_TonB"/>
</dbReference>
<feature type="domain" description="TonB-dependent receptor plug" evidence="15">
    <location>
        <begin position="43"/>
        <end position="148"/>
    </location>
</feature>
<organism evidence="16 17">
    <name type="scientific">Simiduia agarivorans (strain DSM 21679 / JCM 13881 / BCRC 17597 / SA1)</name>
    <dbReference type="NCBI Taxonomy" id="1117647"/>
    <lineage>
        <taxon>Bacteria</taxon>
        <taxon>Pseudomonadati</taxon>
        <taxon>Pseudomonadota</taxon>
        <taxon>Gammaproteobacteria</taxon>
        <taxon>Cellvibrionales</taxon>
        <taxon>Cellvibrionaceae</taxon>
        <taxon>Simiduia</taxon>
    </lineage>
</organism>
<comment type="similarity">
    <text evidence="11 12">Belongs to the TonB-dependent receptor family.</text>
</comment>
<keyword evidence="4" id="KW-0410">Iron transport</keyword>
<dbReference type="OrthoDB" id="7051185at2"/>
<reference evidence="16 17" key="1">
    <citation type="journal article" date="2013" name="Genome Announc.">
        <title>Complete genome sequence of Simiduia agarivorans SA1(T), a marine bacterium able to degrade a variety of polysaccharides.</title>
        <authorList>
            <person name="Lin S.Y."/>
            <person name="Shieh W.Y."/>
            <person name="Chen J.S."/>
            <person name="Tang S.L."/>
        </authorList>
    </citation>
    <scope>NUCLEOTIDE SEQUENCE [LARGE SCALE GENOMIC DNA]</scope>
    <source>
        <strain evidence="17">DSM 21679 / JCM 13881 / BCRC 17597 / SA1</strain>
    </source>
</reference>
<keyword evidence="8 12" id="KW-0798">TonB box</keyword>
<dbReference type="HOGENOM" id="CLU_008287_15_0_6"/>
<dbReference type="InterPro" id="IPR012910">
    <property type="entry name" value="Plug_dom"/>
</dbReference>
<evidence type="ECO:0000256" key="7">
    <source>
        <dbReference type="ARBA" id="ARBA00023065"/>
    </source>
</evidence>
<sequence length="770" mass="84868">MNHALMKKPLVAALAAVALGASGIQAQVLEEVVVTAQKRAQSLQDVPVSINALAGDKLTEANLTKMEDVTAYVPNLSMSETGIGTQIFIRGIGSGINQGFEQSVGTYIDGIYYGRAQLSRAPFMDVERIEVLRGPQGILFGKNSIAGAINMATAKPTDELELKAGIVYEPRFDQQEVNLVASGPLADNLRGRLAVRGYNDGGYIENTLQNRDEPQREERAIRGTLVWDVTDSFDITLKAERDTFDVKGRQIEIVQEQPRGDGVVYSQILANLSQNPALLDGAQDYKRQSDSPEFSDNTIDNLTVTMNYDAGFATLTSVTGSVRYKFDENCDCDFTGGDIFNIESGEEYRQFSQELRLVSPGGDTVDWIAGVFYQSNELDYNEYTYFSDNSLLGLVNPQLALIQGTNVTRFYEQDSTAAAIFGQATWNINESWALTVGGRYTEEEKDGSRVMDILNTASGQQDPIAAMVVKGAFNVDTESLALANPAAPGHDLNGDRDESAFTPSVNLQYIMNDDVMFYASYATGYKSGGYDTRANQISSFEFDREEATTYEIGTKTRFLDNAAELNAAVFFTSYEDLQTSQFDGALGFVVANAKKAEVKGFELDGRVALPYGLMWTAALGYLEFEYKDFENGNCYYGEPTNDPQGIICDYTGKPSQYTPKWSGSTSLEHAYDFNGDLSLRSTVDVTYQGKQFIHPNLDPNWEYTPGYKVNGRIALEADSWTVALVGKNLTDKDNLTYVNTAPLSTTFGAQAFYGFVERPRTIALQADYRY</sequence>
<gene>
    <name evidence="16" type="ordered locus">M5M_08245</name>
</gene>
<evidence type="ECO:0000256" key="1">
    <source>
        <dbReference type="ARBA" id="ARBA00004571"/>
    </source>
</evidence>
<evidence type="ECO:0000256" key="11">
    <source>
        <dbReference type="PROSITE-ProRule" id="PRU01360"/>
    </source>
</evidence>
<evidence type="ECO:0000256" key="3">
    <source>
        <dbReference type="ARBA" id="ARBA00022452"/>
    </source>
</evidence>
<keyword evidence="5 11" id="KW-0812">Transmembrane</keyword>
<evidence type="ECO:0000313" key="16">
    <source>
        <dbReference type="EMBL" id="AFU98838.1"/>
    </source>
</evidence>
<evidence type="ECO:0000256" key="2">
    <source>
        <dbReference type="ARBA" id="ARBA00022448"/>
    </source>
</evidence>
<feature type="signal peptide" evidence="13">
    <location>
        <begin position="1"/>
        <end position="26"/>
    </location>
</feature>
<evidence type="ECO:0000256" key="6">
    <source>
        <dbReference type="ARBA" id="ARBA00023004"/>
    </source>
</evidence>
<dbReference type="EMBL" id="CP003746">
    <property type="protein sequence ID" value="AFU98838.1"/>
    <property type="molecule type" value="Genomic_DNA"/>
</dbReference>
<dbReference type="InterPro" id="IPR036942">
    <property type="entry name" value="Beta-barrel_TonB_sf"/>
</dbReference>
<evidence type="ECO:0000256" key="10">
    <source>
        <dbReference type="ARBA" id="ARBA00023237"/>
    </source>
</evidence>
<name>K4KLA4_SIMAS</name>
<evidence type="ECO:0000256" key="9">
    <source>
        <dbReference type="ARBA" id="ARBA00023136"/>
    </source>
</evidence>
<dbReference type="KEGG" id="saga:M5M_08245"/>
<keyword evidence="17" id="KW-1185">Reference proteome</keyword>
<evidence type="ECO:0000256" key="12">
    <source>
        <dbReference type="RuleBase" id="RU003357"/>
    </source>
</evidence>
<proteinExistence type="inferred from homology"/>
<dbReference type="CDD" id="cd01347">
    <property type="entry name" value="ligand_gated_channel"/>
    <property type="match status" value="1"/>
</dbReference>
<dbReference type="AlphaFoldDB" id="K4KLA4"/>
<dbReference type="Pfam" id="PF00593">
    <property type="entry name" value="TonB_dep_Rec_b-barrel"/>
    <property type="match status" value="1"/>
</dbReference>
<evidence type="ECO:0000256" key="4">
    <source>
        <dbReference type="ARBA" id="ARBA00022496"/>
    </source>
</evidence>